<dbReference type="InterPro" id="IPR029787">
    <property type="entry name" value="Nucleotide_cyclase"/>
</dbReference>
<dbReference type="SUPFAM" id="SSF141868">
    <property type="entry name" value="EAL domain-like"/>
    <property type="match status" value="1"/>
</dbReference>
<comment type="caution">
    <text evidence="4">The sequence shown here is derived from an EMBL/GenBank/DDBJ whole genome shotgun (WGS) entry which is preliminary data.</text>
</comment>
<name>A0A7W6PRQ2_9HYPH</name>
<reference evidence="4 5" key="1">
    <citation type="submission" date="2020-08" db="EMBL/GenBank/DDBJ databases">
        <title>Genomic Encyclopedia of Type Strains, Phase IV (KMG-IV): sequencing the most valuable type-strain genomes for metagenomic binning, comparative biology and taxonomic classification.</title>
        <authorList>
            <person name="Goeker M."/>
        </authorList>
    </citation>
    <scope>NUCLEOTIDE SEQUENCE [LARGE SCALE GENOMIC DNA]</scope>
    <source>
        <strain evidence="4 5">DSM 29514</strain>
    </source>
</reference>
<evidence type="ECO:0000313" key="4">
    <source>
        <dbReference type="EMBL" id="MBB4145465.1"/>
    </source>
</evidence>
<keyword evidence="1" id="KW-0472">Membrane</keyword>
<sequence>MTTGRLRSVLSYIPRIGLIMLMLLIPVGAFRPVTGLVDQLLSDLRFSLLQRNASQQVVFLAIDKESLDKVGVWPWPRSVYADILTVLSQSDPKDIFFDIDFSTPSAPQEDGKLAEALENAGGGVILPIFKQHAKAAETSTVELTRPIDQFGKVAWPAFANVELDDAGLVSHFSTSDQADGLRVQSVAAALASYSGRDGVFPIDFSIRPSTVPTYSVSDLLSGKVPPSRLDGKTVVIGAYATELKDIYPVPVHGALAGPLIHILATETILQNRLLTAPDQHGAELFLAAMVVVLALAARRASVLVALAAAGLAVLGVEAAAFWVQQSGRMYLETGQIWMIVLIGLCLFIGEKFDFNRFLLRRAFADRRLARTVLQQIIAESSDAVIVFDDQLNIIEASQSTELHWQRGNAKGSRLGDCIPSDLFEAVKRMVTAYGLDQGKSLTQTVHFSTEAGDETRYFEAALTLSPRILHLESGRTDHSSFVGSLIVRDQTAQRLHELELLRLSQTDELTGLLNRREFASRLGNQDTPVIVAAIGFHRFEVVAKVLGSALSDQLLQALAARLASLPKIHLVGRLGPNSFVVSASLNEEGAATRLIDAIAETFAQPVDLGSSPIPVDVRIGLFRTQTLAEHPSLILDYCAAALESAYKIGSHWWRAFDPELARRQERARKLENDMREGLRRGEFHLLYQPQVDLKTGAVRGAEALLRWDHCDAGPVSPAEFVPVAEASGFIRELGRFALFEACRQASKWPDHMTVAVNVSGIQIQDAGLLEEVQLALLESGLAPKRLHLEITESAFVEGSRAVLDLIGNIRAMGISVALDDFGTGYSSLSYMTAMPLDKLKIDQSFVKRLSTDPASLVIIQSVLSMAHGLNLRAIAEGIETREEWDILKALGCQEGQGYLFGRPMRSEDLVALAIPSDQLHQRLAG</sequence>
<keyword evidence="1" id="KW-1133">Transmembrane helix</keyword>
<dbReference type="SMART" id="SM01080">
    <property type="entry name" value="CHASE2"/>
    <property type="match status" value="1"/>
</dbReference>
<dbReference type="InterPro" id="IPR000160">
    <property type="entry name" value="GGDEF_dom"/>
</dbReference>
<dbReference type="PROSITE" id="PS50883">
    <property type="entry name" value="EAL"/>
    <property type="match status" value="1"/>
</dbReference>
<proteinExistence type="predicted"/>
<dbReference type="InterPro" id="IPR052155">
    <property type="entry name" value="Biofilm_reg_signaling"/>
</dbReference>
<feature type="transmembrane region" description="Helical" evidence="1">
    <location>
        <begin position="302"/>
        <end position="323"/>
    </location>
</feature>
<dbReference type="RefSeq" id="WP_165131895.1">
    <property type="nucleotide sequence ID" value="NZ_CP049249.1"/>
</dbReference>
<accession>A0A7W6PRQ2</accession>
<dbReference type="InterPro" id="IPR043128">
    <property type="entry name" value="Rev_trsase/Diguanyl_cyclase"/>
</dbReference>
<feature type="transmembrane region" description="Helical" evidence="1">
    <location>
        <begin position="12"/>
        <end position="30"/>
    </location>
</feature>
<dbReference type="CDD" id="cd01948">
    <property type="entry name" value="EAL"/>
    <property type="match status" value="1"/>
</dbReference>
<gene>
    <name evidence="4" type="ORF">GGQ72_004029</name>
</gene>
<feature type="domain" description="EAL" evidence="2">
    <location>
        <begin position="667"/>
        <end position="917"/>
    </location>
</feature>
<organism evidence="4 5">
    <name type="scientific">Rhizobium rhizoryzae</name>
    <dbReference type="NCBI Taxonomy" id="451876"/>
    <lineage>
        <taxon>Bacteria</taxon>
        <taxon>Pseudomonadati</taxon>
        <taxon>Pseudomonadota</taxon>
        <taxon>Alphaproteobacteria</taxon>
        <taxon>Hyphomicrobiales</taxon>
        <taxon>Rhizobiaceae</taxon>
        <taxon>Rhizobium/Agrobacterium group</taxon>
        <taxon>Rhizobium</taxon>
    </lineage>
</organism>
<dbReference type="Gene3D" id="3.20.20.450">
    <property type="entry name" value="EAL domain"/>
    <property type="match status" value="1"/>
</dbReference>
<evidence type="ECO:0000259" key="3">
    <source>
        <dbReference type="PROSITE" id="PS50887"/>
    </source>
</evidence>
<dbReference type="Pfam" id="PF00990">
    <property type="entry name" value="GGDEF"/>
    <property type="match status" value="1"/>
</dbReference>
<dbReference type="EMBL" id="JACIEC010000008">
    <property type="protein sequence ID" value="MBB4145465.1"/>
    <property type="molecule type" value="Genomic_DNA"/>
</dbReference>
<dbReference type="InterPro" id="IPR007890">
    <property type="entry name" value="CHASE2"/>
</dbReference>
<dbReference type="SMART" id="SM00267">
    <property type="entry name" value="GGDEF"/>
    <property type="match status" value="1"/>
</dbReference>
<dbReference type="AlphaFoldDB" id="A0A7W6PRQ2"/>
<dbReference type="SMART" id="SM00052">
    <property type="entry name" value="EAL"/>
    <property type="match status" value="1"/>
</dbReference>
<dbReference type="Proteomes" id="UP000519897">
    <property type="component" value="Unassembled WGS sequence"/>
</dbReference>
<dbReference type="Gene3D" id="3.30.70.270">
    <property type="match status" value="1"/>
</dbReference>
<feature type="domain" description="GGDEF" evidence="3">
    <location>
        <begin position="527"/>
        <end position="658"/>
    </location>
</feature>
<protein>
    <submittedName>
        <fullName evidence="4">Putative signal transduction protein with EAL and GGDEF domain/CHASE2 domain-containing sensor protein</fullName>
    </submittedName>
</protein>
<keyword evidence="5" id="KW-1185">Reference proteome</keyword>
<dbReference type="SUPFAM" id="SSF55073">
    <property type="entry name" value="Nucleotide cyclase"/>
    <property type="match status" value="1"/>
</dbReference>
<keyword evidence="1" id="KW-0812">Transmembrane</keyword>
<dbReference type="Pfam" id="PF05226">
    <property type="entry name" value="CHASE2"/>
    <property type="match status" value="1"/>
</dbReference>
<evidence type="ECO:0000259" key="2">
    <source>
        <dbReference type="PROSITE" id="PS50883"/>
    </source>
</evidence>
<evidence type="ECO:0000256" key="1">
    <source>
        <dbReference type="SAM" id="Phobius"/>
    </source>
</evidence>
<evidence type="ECO:0000313" key="5">
    <source>
        <dbReference type="Proteomes" id="UP000519897"/>
    </source>
</evidence>
<dbReference type="PROSITE" id="PS50887">
    <property type="entry name" value="GGDEF"/>
    <property type="match status" value="1"/>
</dbReference>
<dbReference type="PANTHER" id="PTHR44757:SF2">
    <property type="entry name" value="BIOFILM ARCHITECTURE MAINTENANCE PROTEIN MBAA"/>
    <property type="match status" value="1"/>
</dbReference>
<dbReference type="PANTHER" id="PTHR44757">
    <property type="entry name" value="DIGUANYLATE CYCLASE DGCP"/>
    <property type="match status" value="1"/>
</dbReference>
<feature type="transmembrane region" description="Helical" evidence="1">
    <location>
        <begin position="335"/>
        <end position="352"/>
    </location>
</feature>
<dbReference type="InterPro" id="IPR001633">
    <property type="entry name" value="EAL_dom"/>
</dbReference>
<dbReference type="InterPro" id="IPR035919">
    <property type="entry name" value="EAL_sf"/>
</dbReference>
<dbReference type="Pfam" id="PF00563">
    <property type="entry name" value="EAL"/>
    <property type="match status" value="1"/>
</dbReference>